<evidence type="ECO:0000256" key="2">
    <source>
        <dbReference type="ARBA" id="ARBA00004580"/>
    </source>
</evidence>
<dbReference type="InterPro" id="IPR008936">
    <property type="entry name" value="Rho_GTPase_activation_prot"/>
</dbReference>
<feature type="region of interest" description="Disordered" evidence="5">
    <location>
        <begin position="1039"/>
        <end position="1069"/>
    </location>
</feature>
<dbReference type="GeneID" id="28990844"/>
<feature type="domain" description="Rho-GAP" evidence="6">
    <location>
        <begin position="1005"/>
        <end position="1193"/>
    </location>
</feature>
<dbReference type="GO" id="GO:0007165">
    <property type="term" value="P:signal transduction"/>
    <property type="evidence" value="ECO:0007669"/>
    <property type="project" value="InterPro"/>
</dbReference>
<evidence type="ECO:0000313" key="8">
    <source>
        <dbReference type="Proteomes" id="UP000077315"/>
    </source>
</evidence>
<evidence type="ECO:0000256" key="3">
    <source>
        <dbReference type="ARBA" id="ARBA00022753"/>
    </source>
</evidence>
<dbReference type="InParanoid" id="A0A167R026"/>
<dbReference type="SMART" id="SM00128">
    <property type="entry name" value="IPPc"/>
    <property type="match status" value="1"/>
</dbReference>
<dbReference type="Gene3D" id="2.60.40.10">
    <property type="entry name" value="Immunoglobulins"/>
    <property type="match status" value="1"/>
</dbReference>
<dbReference type="EMBL" id="KV440971">
    <property type="protein sequence ID" value="OAD80537.1"/>
    <property type="molecule type" value="Genomic_DNA"/>
</dbReference>
<dbReference type="InterPro" id="IPR048869">
    <property type="entry name" value="OCRL-1_2_ASH"/>
</dbReference>
<evidence type="ECO:0000259" key="6">
    <source>
        <dbReference type="PROSITE" id="PS50238"/>
    </source>
</evidence>
<feature type="compositionally biased region" description="Polar residues" evidence="5">
    <location>
        <begin position="1039"/>
        <end position="1056"/>
    </location>
</feature>
<dbReference type="Pfam" id="PF00620">
    <property type="entry name" value="RhoGAP"/>
    <property type="match status" value="1"/>
</dbReference>
<keyword evidence="3" id="KW-0967">Endosome</keyword>
<dbReference type="GO" id="GO:0004439">
    <property type="term" value="F:phosphatidylinositol-4,5-bisphosphate 5-phosphatase activity"/>
    <property type="evidence" value="ECO:0007669"/>
    <property type="project" value="TreeGrafter"/>
</dbReference>
<name>A0A167R026_PHYB8</name>
<dbReference type="PANTHER" id="PTHR11200">
    <property type="entry name" value="INOSITOL 5-PHOSPHATASE"/>
    <property type="match status" value="1"/>
</dbReference>
<dbReference type="STRING" id="763407.A0A167R026"/>
<feature type="region of interest" description="Disordered" evidence="5">
    <location>
        <begin position="954"/>
        <end position="979"/>
    </location>
</feature>
<dbReference type="RefSeq" id="XP_018298577.1">
    <property type="nucleotide sequence ID" value="XM_018429938.1"/>
</dbReference>
<protein>
    <recommendedName>
        <fullName evidence="6">Rho-GAP domain-containing protein</fullName>
    </recommendedName>
</protein>
<dbReference type="AlphaFoldDB" id="A0A167R026"/>
<evidence type="ECO:0000313" key="7">
    <source>
        <dbReference type="EMBL" id="OAD80537.1"/>
    </source>
</evidence>
<dbReference type="InterPro" id="IPR013783">
    <property type="entry name" value="Ig-like_fold"/>
</dbReference>
<dbReference type="InterPro" id="IPR000300">
    <property type="entry name" value="IPPc"/>
</dbReference>
<evidence type="ECO:0000256" key="5">
    <source>
        <dbReference type="SAM" id="MobiDB-lite"/>
    </source>
</evidence>
<dbReference type="GO" id="GO:0046856">
    <property type="term" value="P:phosphatidylinositol dephosphorylation"/>
    <property type="evidence" value="ECO:0007669"/>
    <property type="project" value="InterPro"/>
</dbReference>
<gene>
    <name evidence="7" type="ORF">PHYBLDRAFT_138099</name>
</gene>
<dbReference type="PANTHER" id="PTHR11200:SF300">
    <property type="entry name" value="TYPE II INOSITOL 1,4,5-TRISPHOSPHATE 5-PHOSPHATASE"/>
    <property type="match status" value="1"/>
</dbReference>
<comment type="subcellular location">
    <subcellularLocation>
        <location evidence="2">Cytoplasmic vesicle</location>
        <location evidence="2">Phagosome membrane</location>
    </subcellularLocation>
    <subcellularLocation>
        <location evidence="1">Early endosome membrane</location>
    </subcellularLocation>
</comment>
<organism evidence="7 8">
    <name type="scientific">Phycomyces blakesleeanus (strain ATCC 8743b / DSM 1359 / FGSC 10004 / NBRC 33097 / NRRL 1555)</name>
    <dbReference type="NCBI Taxonomy" id="763407"/>
    <lineage>
        <taxon>Eukaryota</taxon>
        <taxon>Fungi</taxon>
        <taxon>Fungi incertae sedis</taxon>
        <taxon>Mucoromycota</taxon>
        <taxon>Mucoromycotina</taxon>
        <taxon>Mucoromycetes</taxon>
        <taxon>Mucorales</taxon>
        <taxon>Phycomycetaceae</taxon>
        <taxon>Phycomyces</taxon>
    </lineage>
</organism>
<dbReference type="OrthoDB" id="7862313at2759"/>
<evidence type="ECO:0000256" key="1">
    <source>
        <dbReference type="ARBA" id="ARBA00004146"/>
    </source>
</evidence>
<dbReference type="SUPFAM" id="SSF48350">
    <property type="entry name" value="GTPase activation domain, GAP"/>
    <property type="match status" value="1"/>
</dbReference>
<reference evidence="8" key="1">
    <citation type="submission" date="2015-06" db="EMBL/GenBank/DDBJ databases">
        <title>Expansion of signal transduction pathways in fungi by whole-genome duplication.</title>
        <authorList>
            <consortium name="DOE Joint Genome Institute"/>
            <person name="Corrochano L.M."/>
            <person name="Kuo A."/>
            <person name="Marcet-Houben M."/>
            <person name="Polaino S."/>
            <person name="Salamov A."/>
            <person name="Villalobos J.M."/>
            <person name="Alvarez M.I."/>
            <person name="Avalos J."/>
            <person name="Benito E.P."/>
            <person name="Benoit I."/>
            <person name="Burger G."/>
            <person name="Camino L.P."/>
            <person name="Canovas D."/>
            <person name="Cerda-Olmedo E."/>
            <person name="Cheng J.-F."/>
            <person name="Dominguez A."/>
            <person name="Elias M."/>
            <person name="Eslava A.P."/>
            <person name="Glaser F."/>
            <person name="Grimwood J."/>
            <person name="Gutierrez G."/>
            <person name="Heitman J."/>
            <person name="Henrissat B."/>
            <person name="Iturriaga E.A."/>
            <person name="Lang B.F."/>
            <person name="Lavin J.L."/>
            <person name="Lee S."/>
            <person name="Li W."/>
            <person name="Lindquist E."/>
            <person name="Lopez-Garcia S."/>
            <person name="Luque E.M."/>
            <person name="Marcos A.T."/>
            <person name="Martin J."/>
            <person name="McCluskey K."/>
            <person name="Medina H.R."/>
            <person name="Miralles-Duran A."/>
            <person name="Miyazaki A."/>
            <person name="Munoz-Torres E."/>
            <person name="Oguiza J.A."/>
            <person name="Ohm R."/>
            <person name="Olmedo M."/>
            <person name="Orejas M."/>
            <person name="Ortiz-Castellanos L."/>
            <person name="Pisabarro A.G."/>
            <person name="Rodriguez-Romero J."/>
            <person name="Ruiz-Herrera J."/>
            <person name="Ruiz-Vazquez R."/>
            <person name="Sanz C."/>
            <person name="Schackwitz W."/>
            <person name="Schmutz J."/>
            <person name="Shahriari M."/>
            <person name="Shelest E."/>
            <person name="Silva-Franco F."/>
            <person name="Soanes D."/>
            <person name="Syed K."/>
            <person name="Tagua V.G."/>
            <person name="Talbot N.J."/>
            <person name="Thon M."/>
            <person name="De vries R.P."/>
            <person name="Wiebenga A."/>
            <person name="Yadav J.S."/>
            <person name="Braun E.L."/>
            <person name="Baker S."/>
            <person name="Garre V."/>
            <person name="Horwitz B."/>
            <person name="Torres-Martinez S."/>
            <person name="Idnurm A."/>
            <person name="Herrera-Estrella A."/>
            <person name="Gabaldon T."/>
            <person name="Grigoriev I.V."/>
        </authorList>
    </citation>
    <scope>NUCLEOTIDE SEQUENCE [LARGE SCALE GENOMIC DNA]</scope>
    <source>
        <strain evidence="8">NRRL 1555(-)</strain>
    </source>
</reference>
<proteinExistence type="predicted"/>
<dbReference type="VEuPathDB" id="FungiDB:PHYBLDRAFT_138099"/>
<evidence type="ECO:0000256" key="4">
    <source>
        <dbReference type="ARBA" id="ARBA00023329"/>
    </source>
</evidence>
<sequence length="1193" mass="134058">MPALVVDEPTSITTKFSSFNASAIFNARVLSLRRKLINPSGPRVLSYEVSIAPAKKSSRKSTLIPLYVSPVELYPLKTSPSNDTASNKADYCLAIVVHSDSHNPSKDNEACLLLVRNSPEQGFPTVVNVLPIASDFKHEISQAKTNPFREGTGRGFDDNKDDDLITEKTSDLCIEFSGQGQTISVIFKDKDDTKNILADIKNRKNIAGKTSSLSHGYSPEKNSHAWLDAYTKFASPRTMRKPPMRSNTLPLKGESSIPYVLPVQRQDTVALLNLRRTASTMVKKVRNISTSKAKEHWIFARLMDQEDEFVKWKKANVFVGTWNVHGSNPPESLSTWILGTLTTDAGDHFEPDLYVIGLQEMETNTEAYIRYDPTKETAWVNAVFAAFGEKKSSYYKVASQQLVTMLLIVIAKKEHSQDICEVETNYTGVGLMNMMGNKGGVAVRLRYHDSYFCFITSHLAAFVDKVEKRNQDFTSIAKRLVFRNYPDDILAYLNFSWNSGGDEGVSFLESNGVSRKWTKDASIFHADHLIWLGDLNYRVNLSEAEIKMRLQQGELDYLLEYDQARTQEISLSIERQAGRTFSMFDEGRIEFTPTYKFDAGTNQYDTSEKRRAPSWTDRILWKKSENEDKPSKKRQNLLSYDSCMKMMTSDHKPVRALFETNVRKINHQKLALTKDKLIKRLVATKDQTPKATLVNSFVKFGDVQFMEFKERSIVLENTGLVLVTFRFKSKLSDIDEYDNSEFDQNKNADQTSEEIIPSWLTVHPTSGVLGPGEKVVIQFELMIDPSISAPFNKREKDIDEVLVLRIKGGGDYFVIVEGKYQPTCFGVPLEDLASMPVPVNPIRYIPLQDSKNHTPVEPSVGDRQAQQVNLPKELWKVLNFLWNKNMLSIESLFLEHGDRVICHYIRQCMDTDSPFDSDILLGKDIKDEKPVSAVPVSNQAEVASNDFTDKDISNIEKAPSSNANPAIETSTSKEVEVSKETPACSELTLVAATPANGITQDSKSTSVTSEAPVDINNDACKEVVAPKVTVLGDDTEVSSIGESSTINETSIDQTYTEASSISEDSSENEESLEKEALGANSMVDVLVAFLECLPEPVIPTNMYKLALEAADSPEAMAILIATIPRIHLNVLHYINDFLRDAMKYAPESCKEYRRQRIVELFSGMIRPPVDFKERNPALAREKREKFVGQLLRT</sequence>
<feature type="compositionally biased region" description="Polar residues" evidence="5">
    <location>
        <begin position="959"/>
        <end position="970"/>
    </location>
</feature>
<dbReference type="Gene3D" id="3.60.10.10">
    <property type="entry name" value="Endonuclease/exonuclease/phosphatase"/>
    <property type="match status" value="1"/>
</dbReference>
<keyword evidence="4" id="KW-0968">Cytoplasmic vesicle</keyword>
<accession>A0A167R026</accession>
<dbReference type="Gene3D" id="1.10.555.10">
    <property type="entry name" value="Rho GTPase activation protein"/>
    <property type="match status" value="1"/>
</dbReference>
<dbReference type="InterPro" id="IPR046985">
    <property type="entry name" value="IP5"/>
</dbReference>
<dbReference type="GO" id="GO:0031901">
    <property type="term" value="C:early endosome membrane"/>
    <property type="evidence" value="ECO:0007669"/>
    <property type="project" value="UniProtKB-SubCell"/>
</dbReference>
<dbReference type="Pfam" id="PF22669">
    <property type="entry name" value="Exo_endo_phos2"/>
    <property type="match status" value="1"/>
</dbReference>
<dbReference type="SMART" id="SM00324">
    <property type="entry name" value="RhoGAP"/>
    <property type="match status" value="1"/>
</dbReference>
<dbReference type="Proteomes" id="UP000077315">
    <property type="component" value="Unassembled WGS sequence"/>
</dbReference>
<dbReference type="InterPro" id="IPR036691">
    <property type="entry name" value="Endo/exonu/phosph_ase_sf"/>
</dbReference>
<keyword evidence="8" id="KW-1185">Reference proteome</keyword>
<dbReference type="SUPFAM" id="SSF56219">
    <property type="entry name" value="DNase I-like"/>
    <property type="match status" value="1"/>
</dbReference>
<dbReference type="Pfam" id="PF21310">
    <property type="entry name" value="OCRL-like_ASH"/>
    <property type="match status" value="1"/>
</dbReference>
<dbReference type="InterPro" id="IPR000198">
    <property type="entry name" value="RhoGAP_dom"/>
</dbReference>
<dbReference type="PROSITE" id="PS50238">
    <property type="entry name" value="RHOGAP"/>
    <property type="match status" value="1"/>
</dbReference>